<evidence type="ECO:0000313" key="2">
    <source>
        <dbReference type="Proteomes" id="UP001302374"/>
    </source>
</evidence>
<sequence length="538" mass="60923">MKYKMRIMKYTIFGLLFILIGFICSCADDKGNYNYQDINKLSITGIETGNAYRKISHVDTLRIYPEVKSLTGAEGEYTYEWKFIPQNADKDKGADTLDFVVATTKDLELPITLKADSYTCFYRVEDKATKVSWYQKFYLQVSSLTSEGWMVLCEQDGQSRMDMVVNVDANTDIISRDIWSESDLVTGKPVKLMSNFSASGGNIYLFTCENGTYRLDPTDMHAGEDNNIKWNFGDQPDHVHVLASGVSLYDYYQYNGKYEFIDYLYWIVIDENGDVYCNNVAVNGGLFEFPINEINGMKFKAAPFVANACRYRRGGGSYTLGGTSTMLYDEAGRFIEVKAKSGGIPSVMKFSGDEILFPAEQAGKEMVLMQSTVNDGLTYVVLKDRAGDYYYYGIVLGTEGVNTQRYYGKLSGTGVEQATLFACHPLYGTLFYATKDRIYEFDMKNPSTPVKEICHFPGETIKVLKFNPFSAFRQYAVWEDMRSEHLVVGTTIDGADEKGCGIMRTYEFEPQWDKAPVLKKVHKGLGKIVDIAYKEIRL</sequence>
<accession>A0ABZ0FSF6</accession>
<dbReference type="Pfam" id="PF16407">
    <property type="entry name" value="PKD_2"/>
    <property type="match status" value="1"/>
</dbReference>
<protein>
    <recommendedName>
        <fullName evidence="3">PKD-like family protein</fullName>
    </recommendedName>
</protein>
<keyword evidence="2" id="KW-1185">Reference proteome</keyword>
<evidence type="ECO:0008006" key="3">
    <source>
        <dbReference type="Google" id="ProtNLM"/>
    </source>
</evidence>
<proteinExistence type="predicted"/>
<evidence type="ECO:0000313" key="1">
    <source>
        <dbReference type="EMBL" id="WOF11517.1"/>
    </source>
</evidence>
<dbReference type="EMBL" id="CP043839">
    <property type="protein sequence ID" value="WOF11517.1"/>
    <property type="molecule type" value="Genomic_DNA"/>
</dbReference>
<organism evidence="1 2">
    <name type="scientific">Butyricimonas paravirosa</name>
    <dbReference type="NCBI Taxonomy" id="1472417"/>
    <lineage>
        <taxon>Bacteria</taxon>
        <taxon>Pseudomonadati</taxon>
        <taxon>Bacteroidota</taxon>
        <taxon>Bacteroidia</taxon>
        <taxon>Bacteroidales</taxon>
        <taxon>Odoribacteraceae</taxon>
        <taxon>Butyricimonas</taxon>
    </lineage>
</organism>
<reference evidence="1 2" key="1">
    <citation type="submission" date="2019-09" db="EMBL/GenBank/DDBJ databases">
        <title>Butyricimonas paravirosa DSM 105722 (=214-4 = JCM 18677 = CCUG 65563).</title>
        <authorList>
            <person name="Le Roy T."/>
            <person name="Cani P.D."/>
        </authorList>
    </citation>
    <scope>NUCLEOTIDE SEQUENCE [LARGE SCALE GENOMIC DNA]</scope>
    <source>
        <strain evidence="1 2">DSM 105722</strain>
    </source>
</reference>
<dbReference type="PROSITE" id="PS51257">
    <property type="entry name" value="PROKAR_LIPOPROTEIN"/>
    <property type="match status" value="1"/>
</dbReference>
<name>A0ABZ0FSF6_9BACT</name>
<gene>
    <name evidence="1" type="ORF">F1644_04180</name>
</gene>
<dbReference type="Proteomes" id="UP001302374">
    <property type="component" value="Chromosome"/>
</dbReference>
<dbReference type="InterPro" id="IPR032183">
    <property type="entry name" value="PKD-like"/>
</dbReference>